<dbReference type="GO" id="GO:0043024">
    <property type="term" value="F:ribosomal small subunit binding"/>
    <property type="evidence" value="ECO:0007669"/>
    <property type="project" value="TreeGrafter"/>
</dbReference>
<dbReference type="InterPro" id="IPR050574">
    <property type="entry name" value="HPF/YfiA_ribosome-assoc"/>
</dbReference>
<evidence type="ECO:0000256" key="2">
    <source>
        <dbReference type="ARBA" id="ARBA00038695"/>
    </source>
</evidence>
<dbReference type="RefSeq" id="WP_191616909.1">
    <property type="nucleotide sequence ID" value="NZ_JACYFG010000013.1"/>
</dbReference>
<organism evidence="4 5">
    <name type="scientific">Pelagicoccus enzymogenes</name>
    <dbReference type="NCBI Taxonomy" id="2773457"/>
    <lineage>
        <taxon>Bacteria</taxon>
        <taxon>Pseudomonadati</taxon>
        <taxon>Verrucomicrobiota</taxon>
        <taxon>Opitutia</taxon>
        <taxon>Puniceicoccales</taxon>
        <taxon>Pelagicoccaceae</taxon>
        <taxon>Pelagicoccus</taxon>
    </lineage>
</organism>
<evidence type="ECO:0000313" key="5">
    <source>
        <dbReference type="Proteomes" id="UP000622317"/>
    </source>
</evidence>
<gene>
    <name evidence="4" type="primary">raiA</name>
    <name evidence="4" type="ORF">IEN85_09795</name>
</gene>
<dbReference type="GO" id="GO:0045900">
    <property type="term" value="P:negative regulation of translational elongation"/>
    <property type="evidence" value="ECO:0007669"/>
    <property type="project" value="TreeGrafter"/>
</dbReference>
<evidence type="ECO:0000256" key="1">
    <source>
        <dbReference type="ARBA" id="ARBA00022845"/>
    </source>
</evidence>
<dbReference type="NCBIfam" id="TIGR00741">
    <property type="entry name" value="yfiA"/>
    <property type="match status" value="1"/>
</dbReference>
<reference evidence="4" key="1">
    <citation type="submission" date="2020-09" db="EMBL/GenBank/DDBJ databases">
        <title>Pelagicoccus enzymogenes sp. nov. with an EPS production, isolated from marine sediment.</title>
        <authorList>
            <person name="Feng X."/>
        </authorList>
    </citation>
    <scope>NUCLEOTIDE SEQUENCE</scope>
    <source>
        <strain evidence="4">NFK12</strain>
    </source>
</reference>
<dbReference type="AlphaFoldDB" id="A0A927F7H9"/>
<dbReference type="EMBL" id="JACYFG010000013">
    <property type="protein sequence ID" value="MBD5779784.1"/>
    <property type="molecule type" value="Genomic_DNA"/>
</dbReference>
<evidence type="ECO:0000256" key="3">
    <source>
        <dbReference type="ARBA" id="ARBA00041148"/>
    </source>
</evidence>
<dbReference type="GO" id="GO:0022627">
    <property type="term" value="C:cytosolic small ribosomal subunit"/>
    <property type="evidence" value="ECO:0007669"/>
    <property type="project" value="TreeGrafter"/>
</dbReference>
<proteinExistence type="predicted"/>
<dbReference type="PANTHER" id="PTHR33231">
    <property type="entry name" value="30S RIBOSOMAL PROTEIN"/>
    <property type="match status" value="1"/>
</dbReference>
<dbReference type="SUPFAM" id="SSF69754">
    <property type="entry name" value="Ribosome binding protein Y (YfiA homologue)"/>
    <property type="match status" value="1"/>
</dbReference>
<dbReference type="Gene3D" id="3.30.160.100">
    <property type="entry name" value="Ribosome hibernation promotion factor-like"/>
    <property type="match status" value="1"/>
</dbReference>
<comment type="subunit">
    <text evidence="2">Associates exclusively with 100S ribosomes, which are dimers of 70S ribosomes.</text>
</comment>
<name>A0A927F7H9_9BACT</name>
<dbReference type="Pfam" id="PF02482">
    <property type="entry name" value="Ribosomal_S30AE"/>
    <property type="match status" value="1"/>
</dbReference>
<dbReference type="InterPro" id="IPR003489">
    <property type="entry name" value="RHF/RaiA"/>
</dbReference>
<comment type="caution">
    <text evidence="4">The sequence shown here is derived from an EMBL/GenBank/DDBJ whole genome shotgun (WGS) entry which is preliminary data.</text>
</comment>
<dbReference type="InterPro" id="IPR036567">
    <property type="entry name" value="RHF-like"/>
</dbReference>
<dbReference type="PANTHER" id="PTHR33231:SF1">
    <property type="entry name" value="30S RIBOSOMAL PROTEIN"/>
    <property type="match status" value="1"/>
</dbReference>
<keyword evidence="1" id="KW-0810">Translation regulation</keyword>
<accession>A0A927F7H9</accession>
<evidence type="ECO:0000313" key="4">
    <source>
        <dbReference type="EMBL" id="MBD5779784.1"/>
    </source>
</evidence>
<dbReference type="CDD" id="cd00552">
    <property type="entry name" value="RaiA"/>
    <property type="match status" value="1"/>
</dbReference>
<protein>
    <recommendedName>
        <fullName evidence="3">Ribosome hibernation promoting factor</fullName>
    </recommendedName>
</protein>
<dbReference type="Proteomes" id="UP000622317">
    <property type="component" value="Unassembled WGS sequence"/>
</dbReference>
<sequence length="125" mass="14902">MNRIIISCNHFEITDSIKSFVHMKFRRLFHHYEDMIRIRVELTLDSGKASEKRFQARALIELRGPDIVANAESENAYAALDAIFDKAERQLRHRVRLARHKRERVIHRLRRSARMPRAFRQLLPA</sequence>
<keyword evidence="5" id="KW-1185">Reference proteome</keyword>